<dbReference type="Pfam" id="PF00175">
    <property type="entry name" value="NAD_binding_1"/>
    <property type="match status" value="1"/>
</dbReference>
<dbReference type="InterPro" id="IPR017938">
    <property type="entry name" value="Riboflavin_synthase-like_b-brl"/>
</dbReference>
<evidence type="ECO:0000256" key="2">
    <source>
        <dbReference type="ARBA" id="ARBA00012229"/>
    </source>
</evidence>
<comment type="similarity">
    <text evidence="10">Belongs to the globin family.</text>
</comment>
<dbReference type="CDD" id="cd14782">
    <property type="entry name" value="FHb-globin_2"/>
    <property type="match status" value="1"/>
</dbReference>
<dbReference type="GO" id="GO:0008941">
    <property type="term" value="F:nitric oxide dioxygenase NAD(P)H activity"/>
    <property type="evidence" value="ECO:0007669"/>
    <property type="project" value="UniProtKB-EC"/>
</dbReference>
<dbReference type="InterPro" id="IPR017927">
    <property type="entry name" value="FAD-bd_FR_type"/>
</dbReference>
<keyword evidence="3 10" id="KW-0349">Heme</keyword>
<keyword evidence="6" id="KW-0408">Iron</keyword>
<evidence type="ECO:0000256" key="9">
    <source>
        <dbReference type="ARBA" id="ARBA00049433"/>
    </source>
</evidence>
<dbReference type="PANTHER" id="PTHR43396:SF3">
    <property type="entry name" value="FLAVOHEMOPROTEIN"/>
    <property type="match status" value="1"/>
</dbReference>
<evidence type="ECO:0000259" key="11">
    <source>
        <dbReference type="PROSITE" id="PS01033"/>
    </source>
</evidence>
<evidence type="ECO:0000256" key="7">
    <source>
        <dbReference type="ARBA" id="ARBA00023027"/>
    </source>
</evidence>
<feature type="domain" description="FAD-binding FR-type" evidence="12">
    <location>
        <begin position="153"/>
        <end position="259"/>
    </location>
</feature>
<evidence type="ECO:0000256" key="5">
    <source>
        <dbReference type="ARBA" id="ARBA00022723"/>
    </source>
</evidence>
<dbReference type="InterPro" id="IPR001433">
    <property type="entry name" value="OxRdtase_FAD/NAD-bd"/>
</dbReference>
<comment type="caution">
    <text evidence="13">The sequence shown here is derived from an EMBL/GenBank/DDBJ whole genome shotgun (WGS) entry which is preliminary data.</text>
</comment>
<dbReference type="InterPro" id="IPR009050">
    <property type="entry name" value="Globin-like_sf"/>
</dbReference>
<dbReference type="RefSeq" id="WP_209517382.1">
    <property type="nucleotide sequence ID" value="NZ_JAGIOH010000001.1"/>
</dbReference>
<reference evidence="13 14" key="1">
    <citation type="submission" date="2021-03" db="EMBL/GenBank/DDBJ databases">
        <title>Sequencing the genomes of 1000 actinobacteria strains.</title>
        <authorList>
            <person name="Klenk H.-P."/>
        </authorList>
    </citation>
    <scope>NUCLEOTIDE SEQUENCE [LARGE SCALE GENOMIC DNA]</scope>
    <source>
        <strain evidence="13 14">DSM 41480</strain>
    </source>
</reference>
<dbReference type="EMBL" id="JAGIOH010000001">
    <property type="protein sequence ID" value="MBP2405933.1"/>
    <property type="molecule type" value="Genomic_DNA"/>
</dbReference>
<dbReference type="PROSITE" id="PS01033">
    <property type="entry name" value="GLOBIN"/>
    <property type="match status" value="1"/>
</dbReference>
<evidence type="ECO:0000256" key="10">
    <source>
        <dbReference type="RuleBase" id="RU000356"/>
    </source>
</evidence>
<comment type="catalytic activity">
    <reaction evidence="9">
        <text>2 nitric oxide + NADPH + 2 O2 = 2 nitrate + NADP(+) + H(+)</text>
        <dbReference type="Rhea" id="RHEA:19465"/>
        <dbReference type="ChEBI" id="CHEBI:15378"/>
        <dbReference type="ChEBI" id="CHEBI:15379"/>
        <dbReference type="ChEBI" id="CHEBI:16480"/>
        <dbReference type="ChEBI" id="CHEBI:17632"/>
        <dbReference type="ChEBI" id="CHEBI:57783"/>
        <dbReference type="ChEBI" id="CHEBI:58349"/>
        <dbReference type="EC" id="1.14.12.17"/>
    </reaction>
</comment>
<evidence type="ECO:0000256" key="3">
    <source>
        <dbReference type="ARBA" id="ARBA00022617"/>
    </source>
</evidence>
<evidence type="ECO:0000256" key="1">
    <source>
        <dbReference type="ARBA" id="ARBA00006401"/>
    </source>
</evidence>
<dbReference type="PROSITE" id="PS51384">
    <property type="entry name" value="FAD_FR"/>
    <property type="match status" value="1"/>
</dbReference>
<organism evidence="13 14">
    <name type="scientific">Streptomyces syringium</name>
    <dbReference type="NCBI Taxonomy" id="76729"/>
    <lineage>
        <taxon>Bacteria</taxon>
        <taxon>Bacillati</taxon>
        <taxon>Actinomycetota</taxon>
        <taxon>Actinomycetes</taxon>
        <taxon>Kitasatosporales</taxon>
        <taxon>Streptomycetaceae</taxon>
        <taxon>Streptomyces</taxon>
    </lineage>
</organism>
<dbReference type="GeneID" id="91572258"/>
<proteinExistence type="inferred from homology"/>
<evidence type="ECO:0000256" key="8">
    <source>
        <dbReference type="ARBA" id="ARBA00048649"/>
    </source>
</evidence>
<dbReference type="InterPro" id="IPR012292">
    <property type="entry name" value="Globin/Proto"/>
</dbReference>
<gene>
    <name evidence="13" type="ORF">JO379_005402</name>
</gene>
<keyword evidence="10" id="KW-0813">Transport</keyword>
<keyword evidence="7" id="KW-0520">NAD</keyword>
<keyword evidence="13" id="KW-0223">Dioxygenase</keyword>
<dbReference type="EC" id="1.14.12.17" evidence="2"/>
<keyword evidence="13" id="KW-0560">Oxidoreductase</keyword>
<protein>
    <recommendedName>
        <fullName evidence="2">nitric oxide dioxygenase</fullName>
        <ecNumber evidence="2">1.14.12.17</ecNumber>
    </recommendedName>
</protein>
<accession>A0ABS4YAW6</accession>
<dbReference type="PANTHER" id="PTHR43396">
    <property type="entry name" value="FLAVOHEMOPROTEIN"/>
    <property type="match status" value="1"/>
</dbReference>
<evidence type="ECO:0000313" key="14">
    <source>
        <dbReference type="Proteomes" id="UP001519291"/>
    </source>
</evidence>
<keyword evidence="5" id="KW-0479">Metal-binding</keyword>
<dbReference type="InterPro" id="IPR000971">
    <property type="entry name" value="Globin"/>
</dbReference>
<dbReference type="CDD" id="cd06184">
    <property type="entry name" value="flavohem_like_fad_nad_binding"/>
    <property type="match status" value="1"/>
</dbReference>
<comment type="catalytic activity">
    <reaction evidence="8">
        <text>2 nitric oxide + NADH + 2 O2 = 2 nitrate + NAD(+) + H(+)</text>
        <dbReference type="Rhea" id="RHEA:19469"/>
        <dbReference type="ChEBI" id="CHEBI:15378"/>
        <dbReference type="ChEBI" id="CHEBI:15379"/>
        <dbReference type="ChEBI" id="CHEBI:16480"/>
        <dbReference type="ChEBI" id="CHEBI:17632"/>
        <dbReference type="ChEBI" id="CHEBI:57540"/>
        <dbReference type="ChEBI" id="CHEBI:57945"/>
        <dbReference type="EC" id="1.14.12.17"/>
    </reaction>
</comment>
<evidence type="ECO:0000313" key="13">
    <source>
        <dbReference type="EMBL" id="MBP2405933.1"/>
    </source>
</evidence>
<comment type="similarity">
    <text evidence="1">In the C-terminal section; belongs to the flavoprotein pyridine nucleotide cytochrome reductase family.</text>
</comment>
<dbReference type="Proteomes" id="UP001519291">
    <property type="component" value="Unassembled WGS sequence"/>
</dbReference>
<keyword evidence="14" id="KW-1185">Reference proteome</keyword>
<keyword evidence="4 10" id="KW-0561">Oxygen transport</keyword>
<dbReference type="Gene3D" id="2.40.30.10">
    <property type="entry name" value="Translation factors"/>
    <property type="match status" value="1"/>
</dbReference>
<dbReference type="PRINTS" id="PR00409">
    <property type="entry name" value="PHDIOXRDTASE"/>
</dbReference>
<evidence type="ECO:0000256" key="4">
    <source>
        <dbReference type="ARBA" id="ARBA00022621"/>
    </source>
</evidence>
<feature type="domain" description="Globin" evidence="11">
    <location>
        <begin position="1"/>
        <end position="141"/>
    </location>
</feature>
<dbReference type="Gene3D" id="3.40.50.80">
    <property type="entry name" value="Nucleotide-binding domain of ferredoxin-NADP reductase (FNR) module"/>
    <property type="match status" value="1"/>
</dbReference>
<dbReference type="Pfam" id="PF00042">
    <property type="entry name" value="Globin"/>
    <property type="match status" value="1"/>
</dbReference>
<dbReference type="SUPFAM" id="SSF46458">
    <property type="entry name" value="Globin-like"/>
    <property type="match status" value="1"/>
</dbReference>
<dbReference type="SUPFAM" id="SSF52343">
    <property type="entry name" value="Ferredoxin reductase-like, C-terminal NADP-linked domain"/>
    <property type="match status" value="1"/>
</dbReference>
<name>A0ABS4YAW6_9ACTN</name>
<dbReference type="Gene3D" id="1.10.490.10">
    <property type="entry name" value="Globins"/>
    <property type="match status" value="1"/>
</dbReference>
<sequence>MLSPKSTEIVRATLPAVGGAIGEITPLFYDKLFAAHPELLRDLFNRGNQANGSQRQALAGAIAAFATALVEHPEVRPDAMLSRIAHKHASLGITPGQYPLVREHLFAAIAEVLGDAVTAEVAAAWDEVYWLMANALIAIEARLYERAGTPDGEVWLPCRVVARLTETAEVATFLVRPLDGRPIPAARPGQYVSVQVELPDGARQIRQYSLSGRPDDALSFSVKRVTGAPDGEVSNHLHDHVGMGAHLTVSVPFGDVTLADGDSPVLLASAGIGCTPMTGMLSHLAATGSPRRIIAVHADRSEATHAFREDLALFTGKLPNAVAHVWYERPVGPWPAERTGRADFSRLDIPTGTVAYLCGPVPFLRSARAQLLSAGVAAADIHYEVFGPDLWLGEAE</sequence>
<evidence type="ECO:0000259" key="12">
    <source>
        <dbReference type="PROSITE" id="PS51384"/>
    </source>
</evidence>
<evidence type="ECO:0000256" key="6">
    <source>
        <dbReference type="ARBA" id="ARBA00023004"/>
    </source>
</evidence>
<dbReference type="InterPro" id="IPR039261">
    <property type="entry name" value="FNR_nucleotide-bd"/>
</dbReference>
<dbReference type="SUPFAM" id="SSF63380">
    <property type="entry name" value="Riboflavin synthase domain-like"/>
    <property type="match status" value="1"/>
</dbReference>